<accession>A0AAD7EIF7</accession>
<gene>
    <name evidence="1" type="ORF">DFH08DRAFT_816160</name>
</gene>
<dbReference type="Proteomes" id="UP001218218">
    <property type="component" value="Unassembled WGS sequence"/>
</dbReference>
<dbReference type="AlphaFoldDB" id="A0AAD7EIF7"/>
<protein>
    <submittedName>
        <fullName evidence="1">Uncharacterized protein</fullName>
    </submittedName>
</protein>
<name>A0AAD7EIF7_9AGAR</name>
<sequence>MAETWRNIADIPALANAIDLFRHEKLAGRRPPGANDTDNLDSSHQLAREAERTLWEELPLCAIAEAHKNKAEYLKDQPIGADETEQRTRTEEAYVEYLKYLQLYPDKNNKDYKATFELVRYLEKEMSVPTVLAEVRIFGQIIFKSAELHQKPEMGIFLPAKDRTVLPEPVVPAAVHSSSWKFFFLGALTVAIGSFFVNTGSLLEENNRESDDERPTCKRVWA</sequence>
<dbReference type="EMBL" id="JARIHO010000040">
    <property type="protein sequence ID" value="KAJ7327998.1"/>
    <property type="molecule type" value="Genomic_DNA"/>
</dbReference>
<comment type="caution">
    <text evidence="1">The sequence shown here is derived from an EMBL/GenBank/DDBJ whole genome shotgun (WGS) entry which is preliminary data.</text>
</comment>
<proteinExistence type="predicted"/>
<evidence type="ECO:0000313" key="2">
    <source>
        <dbReference type="Proteomes" id="UP001218218"/>
    </source>
</evidence>
<organism evidence="1 2">
    <name type="scientific">Mycena albidolilacea</name>
    <dbReference type="NCBI Taxonomy" id="1033008"/>
    <lineage>
        <taxon>Eukaryota</taxon>
        <taxon>Fungi</taxon>
        <taxon>Dikarya</taxon>
        <taxon>Basidiomycota</taxon>
        <taxon>Agaricomycotina</taxon>
        <taxon>Agaricomycetes</taxon>
        <taxon>Agaricomycetidae</taxon>
        <taxon>Agaricales</taxon>
        <taxon>Marasmiineae</taxon>
        <taxon>Mycenaceae</taxon>
        <taxon>Mycena</taxon>
    </lineage>
</organism>
<reference evidence="1" key="1">
    <citation type="submission" date="2023-03" db="EMBL/GenBank/DDBJ databases">
        <title>Massive genome expansion in bonnet fungi (Mycena s.s.) driven by repeated elements and novel gene families across ecological guilds.</title>
        <authorList>
            <consortium name="Lawrence Berkeley National Laboratory"/>
            <person name="Harder C.B."/>
            <person name="Miyauchi S."/>
            <person name="Viragh M."/>
            <person name="Kuo A."/>
            <person name="Thoen E."/>
            <person name="Andreopoulos B."/>
            <person name="Lu D."/>
            <person name="Skrede I."/>
            <person name="Drula E."/>
            <person name="Henrissat B."/>
            <person name="Morin E."/>
            <person name="Kohler A."/>
            <person name="Barry K."/>
            <person name="LaButti K."/>
            <person name="Morin E."/>
            <person name="Salamov A."/>
            <person name="Lipzen A."/>
            <person name="Mereny Z."/>
            <person name="Hegedus B."/>
            <person name="Baldrian P."/>
            <person name="Stursova M."/>
            <person name="Weitz H."/>
            <person name="Taylor A."/>
            <person name="Grigoriev I.V."/>
            <person name="Nagy L.G."/>
            <person name="Martin F."/>
            <person name="Kauserud H."/>
        </authorList>
    </citation>
    <scope>NUCLEOTIDE SEQUENCE</scope>
    <source>
        <strain evidence="1">CBHHK002</strain>
    </source>
</reference>
<evidence type="ECO:0000313" key="1">
    <source>
        <dbReference type="EMBL" id="KAJ7327998.1"/>
    </source>
</evidence>
<keyword evidence="2" id="KW-1185">Reference proteome</keyword>